<dbReference type="AlphaFoldDB" id="A0AAV7JC00"/>
<feature type="compositionally biased region" description="Basic and acidic residues" evidence="1">
    <location>
        <begin position="21"/>
        <end position="35"/>
    </location>
</feature>
<dbReference type="EMBL" id="JAKMXF010000359">
    <property type="protein sequence ID" value="KAI6646223.1"/>
    <property type="molecule type" value="Genomic_DNA"/>
</dbReference>
<organism evidence="2 3">
    <name type="scientific">Oopsacas minuta</name>
    <dbReference type="NCBI Taxonomy" id="111878"/>
    <lineage>
        <taxon>Eukaryota</taxon>
        <taxon>Metazoa</taxon>
        <taxon>Porifera</taxon>
        <taxon>Hexactinellida</taxon>
        <taxon>Hexasterophora</taxon>
        <taxon>Lyssacinosida</taxon>
        <taxon>Leucopsacidae</taxon>
        <taxon>Oopsacas</taxon>
    </lineage>
</organism>
<dbReference type="InterPro" id="IPR036397">
    <property type="entry name" value="RNaseH_sf"/>
</dbReference>
<reference evidence="2 3" key="1">
    <citation type="journal article" date="2023" name="BMC Biol.">
        <title>The compact genome of the sponge Oopsacas minuta (Hexactinellida) is lacking key metazoan core genes.</title>
        <authorList>
            <person name="Santini S."/>
            <person name="Schenkelaars Q."/>
            <person name="Jourda C."/>
            <person name="Duchesne M."/>
            <person name="Belahbib H."/>
            <person name="Rocher C."/>
            <person name="Selva M."/>
            <person name="Riesgo A."/>
            <person name="Vervoort M."/>
            <person name="Leys S.P."/>
            <person name="Kodjabachian L."/>
            <person name="Le Bivic A."/>
            <person name="Borchiellini C."/>
            <person name="Claverie J.M."/>
            <person name="Renard E."/>
        </authorList>
    </citation>
    <scope>NUCLEOTIDE SEQUENCE [LARGE SCALE GENOMIC DNA]</scope>
    <source>
        <strain evidence="2">SPO-2</strain>
    </source>
</reference>
<accession>A0AAV7JC00</accession>
<evidence type="ECO:0000313" key="3">
    <source>
        <dbReference type="Proteomes" id="UP001165289"/>
    </source>
</evidence>
<name>A0AAV7JC00_9METZ</name>
<dbReference type="Proteomes" id="UP001165289">
    <property type="component" value="Unassembled WGS sequence"/>
</dbReference>
<proteinExistence type="predicted"/>
<protein>
    <recommendedName>
        <fullName evidence="4">Transposase</fullName>
    </recommendedName>
</protein>
<feature type="compositionally biased region" description="Basic residues" evidence="1">
    <location>
        <begin position="43"/>
        <end position="60"/>
    </location>
</feature>
<evidence type="ECO:0008006" key="4">
    <source>
        <dbReference type="Google" id="ProtNLM"/>
    </source>
</evidence>
<evidence type="ECO:0000256" key="1">
    <source>
        <dbReference type="SAM" id="MobiDB-lite"/>
    </source>
</evidence>
<sequence>METLSKKQRRDIVVQFYKEYSDREKENNRKERESGRTAQKLPVLKRRRLKQAANNKKRKSECKVFPETEVPRFNSRTTNTTDKVPQVHESETLSTKFRCSDHLEDESYFPLKHDEMPGNDGFYSDNKKNTPFSVKYKTKQKFAPKVMIWLTISERGHSDVYVKPSGLGINSGVYIYECIRARLVPFINQLHKDDEILFWPDLASSHFSIATRACYKEIRINVVPKEMNPPNVPQLRTIENFWGIPKAEVYKGAWEAKSVAQLVNRIKKCLAEMDWTSVQAMIRTCKTNIRKAADKTPLVML</sequence>
<keyword evidence="3" id="KW-1185">Reference proteome</keyword>
<dbReference type="Gene3D" id="3.30.420.10">
    <property type="entry name" value="Ribonuclease H-like superfamily/Ribonuclease H"/>
    <property type="match status" value="1"/>
</dbReference>
<comment type="caution">
    <text evidence="2">The sequence shown here is derived from an EMBL/GenBank/DDBJ whole genome shotgun (WGS) entry which is preliminary data.</text>
</comment>
<evidence type="ECO:0000313" key="2">
    <source>
        <dbReference type="EMBL" id="KAI6646223.1"/>
    </source>
</evidence>
<feature type="region of interest" description="Disordered" evidence="1">
    <location>
        <begin position="21"/>
        <end position="61"/>
    </location>
</feature>
<dbReference type="GO" id="GO:0003676">
    <property type="term" value="F:nucleic acid binding"/>
    <property type="evidence" value="ECO:0007669"/>
    <property type="project" value="InterPro"/>
</dbReference>
<gene>
    <name evidence="2" type="ORF">LOD99_9365</name>
</gene>